<accession>A0AAV2MKR7</accession>
<dbReference type="Pfam" id="PF15502">
    <property type="entry name" value="MPLKIP"/>
    <property type="match status" value="1"/>
</dbReference>
<dbReference type="EMBL" id="OZ035830">
    <property type="protein sequence ID" value="CAL1613731.1"/>
    <property type="molecule type" value="Genomic_DNA"/>
</dbReference>
<evidence type="ECO:0000256" key="1">
    <source>
        <dbReference type="SAM" id="MobiDB-lite"/>
    </source>
</evidence>
<evidence type="ECO:0000313" key="2">
    <source>
        <dbReference type="EMBL" id="CAL1613731.1"/>
    </source>
</evidence>
<proteinExistence type="predicted"/>
<evidence type="ECO:0000313" key="3">
    <source>
        <dbReference type="Proteomes" id="UP001497482"/>
    </source>
</evidence>
<dbReference type="InterPro" id="IPR028265">
    <property type="entry name" value="TTDN1/SICKLE"/>
</dbReference>
<dbReference type="Proteomes" id="UP001497482">
    <property type="component" value="Chromosome 8"/>
</dbReference>
<gene>
    <name evidence="2" type="ORF">KC01_LOCUS39894</name>
</gene>
<evidence type="ECO:0008006" key="4">
    <source>
        <dbReference type="Google" id="ProtNLM"/>
    </source>
</evidence>
<protein>
    <recommendedName>
        <fullName evidence="4">M-phase-specific PLK1-interacting protein</fullName>
    </recommendedName>
</protein>
<sequence length="134" mass="14628">MQRTPGRTYPSPGFSPGNNRASPRGWRSTHGRFSPAGYGAGPPCFSPFSPPRFHGGSPRDFGAPSPGAYRGRRRGGFSPAHGASNQEDQPVEKYFSPNMVQDPWKNLCPVSKEQLHSAFKPGLSQDYRQGPPQD</sequence>
<keyword evidence="3" id="KW-1185">Reference proteome</keyword>
<name>A0AAV2MKR7_KNICA</name>
<dbReference type="AlphaFoldDB" id="A0AAV2MKR7"/>
<reference evidence="2 3" key="1">
    <citation type="submission" date="2024-04" db="EMBL/GenBank/DDBJ databases">
        <authorList>
            <person name="Waldvogel A.-M."/>
            <person name="Schoenle A."/>
        </authorList>
    </citation>
    <scope>NUCLEOTIDE SEQUENCE [LARGE SCALE GENOMIC DNA]</scope>
</reference>
<feature type="region of interest" description="Disordered" evidence="1">
    <location>
        <begin position="1"/>
        <end position="97"/>
    </location>
</feature>
<organism evidence="2 3">
    <name type="scientific">Knipowitschia caucasica</name>
    <name type="common">Caucasian dwarf goby</name>
    <name type="synonym">Pomatoschistus caucasicus</name>
    <dbReference type="NCBI Taxonomy" id="637954"/>
    <lineage>
        <taxon>Eukaryota</taxon>
        <taxon>Metazoa</taxon>
        <taxon>Chordata</taxon>
        <taxon>Craniata</taxon>
        <taxon>Vertebrata</taxon>
        <taxon>Euteleostomi</taxon>
        <taxon>Actinopterygii</taxon>
        <taxon>Neopterygii</taxon>
        <taxon>Teleostei</taxon>
        <taxon>Neoteleostei</taxon>
        <taxon>Acanthomorphata</taxon>
        <taxon>Gobiaria</taxon>
        <taxon>Gobiiformes</taxon>
        <taxon>Gobioidei</taxon>
        <taxon>Gobiidae</taxon>
        <taxon>Gobiinae</taxon>
        <taxon>Knipowitschia</taxon>
    </lineage>
</organism>